<evidence type="ECO:0000313" key="10">
    <source>
        <dbReference type="Proteomes" id="UP000597038"/>
    </source>
</evidence>
<dbReference type="InterPro" id="IPR033749">
    <property type="entry name" value="Polyprenyl_synt_CS"/>
</dbReference>
<evidence type="ECO:0000313" key="8">
    <source>
        <dbReference type="EMBL" id="REI21115.1"/>
    </source>
</evidence>
<evidence type="ECO:0000256" key="2">
    <source>
        <dbReference type="ARBA" id="ARBA00006706"/>
    </source>
</evidence>
<comment type="caution">
    <text evidence="8">The sequence shown here is derived from an EMBL/GenBank/DDBJ whole genome shotgun (WGS) entry which is preliminary data.</text>
</comment>
<dbReference type="PROSITE" id="PS00444">
    <property type="entry name" value="POLYPRENYL_SYNTHASE_2"/>
    <property type="match status" value="1"/>
</dbReference>
<organism evidence="8 9">
    <name type="scientific">Staphylococcus felis</name>
    <dbReference type="NCBI Taxonomy" id="46127"/>
    <lineage>
        <taxon>Bacteria</taxon>
        <taxon>Bacillati</taxon>
        <taxon>Bacillota</taxon>
        <taxon>Bacilli</taxon>
        <taxon>Bacillales</taxon>
        <taxon>Staphylococcaceae</taxon>
        <taxon>Staphylococcus</taxon>
    </lineage>
</organism>
<dbReference type="EMBL" id="JAEDAQ010000001">
    <property type="protein sequence ID" value="MBH9580055.1"/>
    <property type="molecule type" value="Genomic_DNA"/>
</dbReference>
<dbReference type="InterPro" id="IPR008949">
    <property type="entry name" value="Isoprenoid_synthase_dom_sf"/>
</dbReference>
<comment type="similarity">
    <text evidence="2 6">Belongs to the FPP/GGPP synthase family.</text>
</comment>
<accession>A0AAQ0HME1</accession>
<sequence length="318" mass="36119">MSKINVNQEIKKIENILKQLIQSNDPTLEIASHHLLSSGGKRVRPLFVILSSHIGQDKGNIAAYDVAAALELIHMATLVHDDVIDYSDKRRGNPTIEKKWDKPTAILTGNFLLAKAVEHLSNIKDYRIHQVLSSAILEVCRGELFQFQDQFRTKQSITNYLRRINRKTALLIQLATQVGAMTSNADEKTIQKMKMIGHNIGMSFQIVDDVLDFTSTEKKLGKPVGSDLRNGHMTLPVLLEMKRIPSFADKIEKLHPHASEAQFDECINQIRQSPVIQDSLDISQRYLHKAEVLLDSINNDDVKPLFKKLIKKLQTRMR</sequence>
<proteinExistence type="inferred from homology"/>
<name>A0AAQ0HME1_9STAP</name>
<dbReference type="KEGG" id="sfq:C7J90_08955"/>
<dbReference type="AlphaFoldDB" id="A0AAQ0HME1"/>
<evidence type="ECO:0000313" key="9">
    <source>
        <dbReference type="Proteomes" id="UP000256337"/>
    </source>
</evidence>
<dbReference type="GO" id="GO:0004659">
    <property type="term" value="F:prenyltransferase activity"/>
    <property type="evidence" value="ECO:0007669"/>
    <property type="project" value="InterPro"/>
</dbReference>
<comment type="cofactor">
    <cofactor evidence="1">
        <name>Mg(2+)</name>
        <dbReference type="ChEBI" id="CHEBI:18420"/>
    </cofactor>
</comment>
<evidence type="ECO:0000313" key="7">
    <source>
        <dbReference type="EMBL" id="MBH9580055.1"/>
    </source>
</evidence>
<dbReference type="Pfam" id="PF00348">
    <property type="entry name" value="polyprenyl_synt"/>
    <property type="match status" value="1"/>
</dbReference>
<keyword evidence="3 6" id="KW-0808">Transferase</keyword>
<evidence type="ECO:0000256" key="3">
    <source>
        <dbReference type="ARBA" id="ARBA00022679"/>
    </source>
</evidence>
<dbReference type="Proteomes" id="UP000256337">
    <property type="component" value="Unassembled WGS sequence"/>
</dbReference>
<dbReference type="GO" id="GO:0008299">
    <property type="term" value="P:isoprenoid biosynthetic process"/>
    <property type="evidence" value="ECO:0007669"/>
    <property type="project" value="InterPro"/>
</dbReference>
<evidence type="ECO:0000256" key="5">
    <source>
        <dbReference type="ARBA" id="ARBA00022842"/>
    </source>
</evidence>
<dbReference type="RefSeq" id="WP_103208927.1">
    <property type="nucleotide sequence ID" value="NZ_CAJUZQ010000032.1"/>
</dbReference>
<keyword evidence="10" id="KW-1185">Reference proteome</keyword>
<evidence type="ECO:0000256" key="1">
    <source>
        <dbReference type="ARBA" id="ARBA00001946"/>
    </source>
</evidence>
<dbReference type="SFLD" id="SFLDS00005">
    <property type="entry name" value="Isoprenoid_Synthase_Type_I"/>
    <property type="match status" value="1"/>
</dbReference>
<reference evidence="8 9" key="1">
    <citation type="journal article" date="2018" name="Vet. Microbiol.">
        <title>Characterisation of Staphylococcus felis isolated from cats using whole genome sequencing.</title>
        <authorList>
            <person name="Worthing K."/>
            <person name="Pang S."/>
            <person name="Trott D.J."/>
            <person name="Abraham S."/>
            <person name="Coombs G.W."/>
            <person name="Jordan D."/>
            <person name="McIntyre L."/>
            <person name="Davies M.R."/>
            <person name="Norris J."/>
        </authorList>
    </citation>
    <scope>NUCLEOTIDE SEQUENCE [LARGE SCALE GENOMIC DNA]</scope>
    <source>
        <strain evidence="8 9">F25</strain>
    </source>
</reference>
<reference evidence="7 10" key="2">
    <citation type="submission" date="2020-12" db="EMBL/GenBank/DDBJ databases">
        <title>Genomic analysis of Staphylococcus felis from a cat with skin infection.</title>
        <authorList>
            <person name="Aslantas O."/>
            <person name="Keskin O."/>
            <person name="Buyukaltay K."/>
            <person name="Gullu Yucetepe A."/>
        </authorList>
    </citation>
    <scope>NUCLEOTIDE SEQUENCE [LARGE SCALE GENOMIC DNA]</scope>
    <source>
        <strain evidence="7 10">HARRANVET</strain>
    </source>
</reference>
<dbReference type="Gene3D" id="1.10.600.10">
    <property type="entry name" value="Farnesyl Diphosphate Synthase"/>
    <property type="match status" value="1"/>
</dbReference>
<dbReference type="PROSITE" id="PS00723">
    <property type="entry name" value="POLYPRENYL_SYNTHASE_1"/>
    <property type="match status" value="1"/>
</dbReference>
<protein>
    <submittedName>
        <fullName evidence="8">Heptaprenyl diphosphate synthase</fullName>
    </submittedName>
    <submittedName>
        <fullName evidence="7">Polyprenyl synthetase family protein</fullName>
    </submittedName>
</protein>
<gene>
    <name evidence="8" type="ORF">DOS76_07380</name>
    <name evidence="7" type="ORF">I9026_01480</name>
</gene>
<dbReference type="CDD" id="cd00685">
    <property type="entry name" value="Trans_IPPS_HT"/>
    <property type="match status" value="1"/>
</dbReference>
<dbReference type="SUPFAM" id="SSF48576">
    <property type="entry name" value="Terpenoid synthases"/>
    <property type="match status" value="1"/>
</dbReference>
<dbReference type="GeneID" id="48058354"/>
<dbReference type="EMBL" id="QKYD01000114">
    <property type="protein sequence ID" value="REI21115.1"/>
    <property type="molecule type" value="Genomic_DNA"/>
</dbReference>
<dbReference type="PANTHER" id="PTHR12001:SF69">
    <property type="entry name" value="ALL TRANS-POLYPRENYL-DIPHOSPHATE SYNTHASE PDSS1"/>
    <property type="match status" value="1"/>
</dbReference>
<evidence type="ECO:0000256" key="6">
    <source>
        <dbReference type="RuleBase" id="RU004466"/>
    </source>
</evidence>
<dbReference type="InterPro" id="IPR000092">
    <property type="entry name" value="Polyprenyl_synt"/>
</dbReference>
<dbReference type="GO" id="GO:0046872">
    <property type="term" value="F:metal ion binding"/>
    <property type="evidence" value="ECO:0007669"/>
    <property type="project" value="UniProtKB-KW"/>
</dbReference>
<keyword evidence="5" id="KW-0460">Magnesium</keyword>
<keyword evidence="4" id="KW-0479">Metal-binding</keyword>
<dbReference type="PANTHER" id="PTHR12001">
    <property type="entry name" value="GERANYLGERANYL PYROPHOSPHATE SYNTHASE"/>
    <property type="match status" value="1"/>
</dbReference>
<evidence type="ECO:0000256" key="4">
    <source>
        <dbReference type="ARBA" id="ARBA00022723"/>
    </source>
</evidence>
<dbReference type="Proteomes" id="UP000597038">
    <property type="component" value="Unassembled WGS sequence"/>
</dbReference>